<dbReference type="Proteomes" id="UP000568839">
    <property type="component" value="Unassembled WGS sequence"/>
</dbReference>
<proteinExistence type="predicted"/>
<dbReference type="InterPro" id="IPR003797">
    <property type="entry name" value="DegV"/>
</dbReference>
<dbReference type="Pfam" id="PF02645">
    <property type="entry name" value="DegV"/>
    <property type="match status" value="1"/>
</dbReference>
<dbReference type="NCBIfam" id="TIGR00762">
    <property type="entry name" value="DegV"/>
    <property type="match status" value="1"/>
</dbReference>
<dbReference type="InterPro" id="IPR043168">
    <property type="entry name" value="DegV_C"/>
</dbReference>
<dbReference type="GO" id="GO:0008289">
    <property type="term" value="F:lipid binding"/>
    <property type="evidence" value="ECO:0007669"/>
    <property type="project" value="UniProtKB-KW"/>
</dbReference>
<evidence type="ECO:0000313" key="3">
    <source>
        <dbReference type="Proteomes" id="UP000568839"/>
    </source>
</evidence>
<evidence type="ECO:0000313" key="2">
    <source>
        <dbReference type="EMBL" id="MBB6449339.1"/>
    </source>
</evidence>
<protein>
    <submittedName>
        <fullName evidence="2">DegV family protein with EDD domain</fullName>
    </submittedName>
</protein>
<reference evidence="2 3" key="1">
    <citation type="submission" date="2020-08" db="EMBL/GenBank/DDBJ databases">
        <title>Genomic Encyclopedia of Type Strains, Phase IV (KMG-IV): sequencing the most valuable type-strain genomes for metagenomic binning, comparative biology and taxonomic classification.</title>
        <authorList>
            <person name="Goeker M."/>
        </authorList>
    </citation>
    <scope>NUCLEOTIDE SEQUENCE [LARGE SCALE GENOMIC DNA]</scope>
    <source>
        <strain evidence="2 3">DSM 21769</strain>
    </source>
</reference>
<dbReference type="Gene3D" id="3.30.1180.10">
    <property type="match status" value="1"/>
</dbReference>
<gene>
    <name evidence="2" type="ORF">HNR44_001288</name>
</gene>
<name>A0A841PKS0_9BACL</name>
<evidence type="ECO:0000256" key="1">
    <source>
        <dbReference type="ARBA" id="ARBA00023121"/>
    </source>
</evidence>
<dbReference type="PROSITE" id="PS51482">
    <property type="entry name" value="DEGV"/>
    <property type="match status" value="1"/>
</dbReference>
<dbReference type="PANTHER" id="PTHR33434:SF2">
    <property type="entry name" value="FATTY ACID-BINDING PROTEIN TM_1468"/>
    <property type="match status" value="1"/>
</dbReference>
<sequence length="290" mass="31597">MTSVKVVTDSTADIPEDLVEELDITVIPLNVNFGEKETYKDGEKLTPSGFYEKLQESDVMPTTSQPSPYDFETLYSDLADSLEEDTVIFSIHLSSQLSGTYQAASIAAEEVSSKANVEVIDSKGASYSFGIIVTDIARLAKRGANRDECRERLEQLIQASSVYFIVDTLEYLQKNGRIGKASALVGSLLKMKPILSLNKKGEVYPYEKIRGRKKAFERIVSQLEETYGKQPVHVGVAHAVAPKAVETIFTDIRSKLNVTSEVTTEIGAVIGSHVGPGTIAVIAAPAQESE</sequence>
<dbReference type="EMBL" id="JACHHJ010000001">
    <property type="protein sequence ID" value="MBB6449339.1"/>
    <property type="molecule type" value="Genomic_DNA"/>
</dbReference>
<comment type="caution">
    <text evidence="2">The sequence shown here is derived from an EMBL/GenBank/DDBJ whole genome shotgun (WGS) entry which is preliminary data.</text>
</comment>
<accession>A0A841PKS0</accession>
<dbReference type="PANTHER" id="PTHR33434">
    <property type="entry name" value="DEGV DOMAIN-CONTAINING PROTEIN DR_1986-RELATED"/>
    <property type="match status" value="1"/>
</dbReference>
<keyword evidence="1" id="KW-0446">Lipid-binding</keyword>
<keyword evidence="3" id="KW-1185">Reference proteome</keyword>
<dbReference type="Gene3D" id="3.40.50.10170">
    <property type="match status" value="1"/>
</dbReference>
<dbReference type="InterPro" id="IPR050270">
    <property type="entry name" value="DegV_domain_contain"/>
</dbReference>
<organism evidence="2 3">
    <name type="scientific">Geomicrobium halophilum</name>
    <dbReference type="NCBI Taxonomy" id="549000"/>
    <lineage>
        <taxon>Bacteria</taxon>
        <taxon>Bacillati</taxon>
        <taxon>Bacillota</taxon>
        <taxon>Bacilli</taxon>
        <taxon>Bacillales</taxon>
        <taxon>Geomicrobium</taxon>
    </lineage>
</organism>
<dbReference type="RefSeq" id="WP_184403234.1">
    <property type="nucleotide sequence ID" value="NZ_JACHHJ010000001.1"/>
</dbReference>
<dbReference type="AlphaFoldDB" id="A0A841PKS0"/>
<dbReference type="SUPFAM" id="SSF82549">
    <property type="entry name" value="DAK1/DegV-like"/>
    <property type="match status" value="1"/>
</dbReference>